<evidence type="ECO:0000256" key="1">
    <source>
        <dbReference type="SAM" id="SignalP"/>
    </source>
</evidence>
<evidence type="ECO:0000313" key="2">
    <source>
        <dbReference type="EMBL" id="ETW78087.1"/>
    </source>
</evidence>
<feature type="chain" id="PRO_5004843933" evidence="1">
    <location>
        <begin position="20"/>
        <end position="239"/>
    </location>
</feature>
<sequence length="239" mass="26595">MHTSFVSLLLFAAPVAVSACEGECIVQITNAFLGNYTEHIQTVFESISQQISQKLLPQHPSTAQTLSYLRPILDTYKSRSYTAMETAIFPSYFHGKCQRNGVDPPGCPNPDCPVVCGTPGSLVHFYPKLRYIAYNQTRALLADLAAPGSQSYEKVESAVMKAATMRRMVRWYRFGHPVAPNLPYVRKREENVKEGFKNIMAQVALLLEKSCGGRATDDEGALSQCSWEAAMKEFILTFP</sequence>
<reference evidence="2 3" key="1">
    <citation type="journal article" date="2012" name="New Phytol.">
        <title>Insight into trade-off between wood decay and parasitism from the genome of a fungal forest pathogen.</title>
        <authorList>
            <person name="Olson A."/>
            <person name="Aerts A."/>
            <person name="Asiegbu F."/>
            <person name="Belbahri L."/>
            <person name="Bouzid O."/>
            <person name="Broberg A."/>
            <person name="Canback B."/>
            <person name="Coutinho P.M."/>
            <person name="Cullen D."/>
            <person name="Dalman K."/>
            <person name="Deflorio G."/>
            <person name="van Diepen L.T."/>
            <person name="Dunand C."/>
            <person name="Duplessis S."/>
            <person name="Durling M."/>
            <person name="Gonthier P."/>
            <person name="Grimwood J."/>
            <person name="Fossdal C.G."/>
            <person name="Hansson D."/>
            <person name="Henrissat B."/>
            <person name="Hietala A."/>
            <person name="Himmelstrand K."/>
            <person name="Hoffmeister D."/>
            <person name="Hogberg N."/>
            <person name="James T.Y."/>
            <person name="Karlsson M."/>
            <person name="Kohler A."/>
            <person name="Kues U."/>
            <person name="Lee Y.H."/>
            <person name="Lin Y.C."/>
            <person name="Lind M."/>
            <person name="Lindquist E."/>
            <person name="Lombard V."/>
            <person name="Lucas S."/>
            <person name="Lunden K."/>
            <person name="Morin E."/>
            <person name="Murat C."/>
            <person name="Park J."/>
            <person name="Raffaello T."/>
            <person name="Rouze P."/>
            <person name="Salamov A."/>
            <person name="Schmutz J."/>
            <person name="Solheim H."/>
            <person name="Stahlberg J."/>
            <person name="Velez H."/>
            <person name="de Vries R.P."/>
            <person name="Wiebenga A."/>
            <person name="Woodward S."/>
            <person name="Yakovlev I."/>
            <person name="Garbelotto M."/>
            <person name="Martin F."/>
            <person name="Grigoriev I.V."/>
            <person name="Stenlid J."/>
        </authorList>
    </citation>
    <scope>NUCLEOTIDE SEQUENCE [LARGE SCALE GENOMIC DNA]</scope>
    <source>
        <strain evidence="2 3">TC 32-1</strain>
    </source>
</reference>
<organism evidence="2 3">
    <name type="scientific">Heterobasidion irregulare (strain TC 32-1)</name>
    <dbReference type="NCBI Taxonomy" id="747525"/>
    <lineage>
        <taxon>Eukaryota</taxon>
        <taxon>Fungi</taxon>
        <taxon>Dikarya</taxon>
        <taxon>Basidiomycota</taxon>
        <taxon>Agaricomycotina</taxon>
        <taxon>Agaricomycetes</taxon>
        <taxon>Russulales</taxon>
        <taxon>Bondarzewiaceae</taxon>
        <taxon>Heterobasidion</taxon>
        <taxon>Heterobasidion annosum species complex</taxon>
    </lineage>
</organism>
<protein>
    <submittedName>
        <fullName evidence="2">Uncharacterized protein</fullName>
    </submittedName>
</protein>
<accession>W4JX01</accession>
<dbReference type="Proteomes" id="UP000030671">
    <property type="component" value="Unassembled WGS sequence"/>
</dbReference>
<dbReference type="KEGG" id="hir:HETIRDRAFT_326012"/>
<dbReference type="OrthoDB" id="3255642at2759"/>
<feature type="signal peptide" evidence="1">
    <location>
        <begin position="1"/>
        <end position="19"/>
    </location>
</feature>
<dbReference type="AlphaFoldDB" id="W4JX01"/>
<evidence type="ECO:0000313" key="3">
    <source>
        <dbReference type="Proteomes" id="UP000030671"/>
    </source>
</evidence>
<keyword evidence="1" id="KW-0732">Signal</keyword>
<dbReference type="HOGENOM" id="CLU_061599_0_0_1"/>
<dbReference type="InParanoid" id="W4JX01"/>
<keyword evidence="3" id="KW-1185">Reference proteome</keyword>
<dbReference type="RefSeq" id="XP_009550089.1">
    <property type="nucleotide sequence ID" value="XM_009551794.1"/>
</dbReference>
<gene>
    <name evidence="2" type="ORF">HETIRDRAFT_326012</name>
</gene>
<proteinExistence type="predicted"/>
<dbReference type="eggNOG" id="ENOG502SP29">
    <property type="taxonomic scope" value="Eukaryota"/>
</dbReference>
<dbReference type="EMBL" id="KI925462">
    <property type="protein sequence ID" value="ETW78087.1"/>
    <property type="molecule type" value="Genomic_DNA"/>
</dbReference>
<dbReference type="GeneID" id="20671198"/>
<name>W4JX01_HETIT</name>